<accession>A0A918VZI7</accession>
<dbReference type="PANTHER" id="PTHR21666:SF270">
    <property type="entry name" value="MUREIN HYDROLASE ACTIVATOR ENVC"/>
    <property type="match status" value="1"/>
</dbReference>
<gene>
    <name evidence="2" type="ORF">GCM10007989_38150</name>
</gene>
<dbReference type="InterPro" id="IPR050570">
    <property type="entry name" value="Cell_wall_metabolism_enzyme"/>
</dbReference>
<dbReference type="GO" id="GO:0004222">
    <property type="term" value="F:metalloendopeptidase activity"/>
    <property type="evidence" value="ECO:0007669"/>
    <property type="project" value="TreeGrafter"/>
</dbReference>
<dbReference type="Proteomes" id="UP000646579">
    <property type="component" value="Unassembled WGS sequence"/>
</dbReference>
<dbReference type="InterPro" id="IPR016047">
    <property type="entry name" value="M23ase_b-sheet_dom"/>
</dbReference>
<dbReference type="FunFam" id="2.70.70.10:FF:000006">
    <property type="entry name" value="M23 family peptidase"/>
    <property type="match status" value="1"/>
</dbReference>
<name>A0A918VZI7_9HYPH</name>
<dbReference type="SUPFAM" id="SSF51261">
    <property type="entry name" value="Duplicated hybrid motif"/>
    <property type="match status" value="1"/>
</dbReference>
<evidence type="ECO:0000259" key="1">
    <source>
        <dbReference type="Pfam" id="PF01551"/>
    </source>
</evidence>
<dbReference type="AlphaFoldDB" id="A0A918VZI7"/>
<sequence>MSTVARGTGPAGQLDVIEAELRAMEQEIVAAVAMLSAVADSSTNMIIAELDRVGQSPEDAELARGGPLMPWPEVGVGAESLAVREAVAALDRLREARRAMDDVPIHLPLDTSRISSNFGPRKDPFTGQSAFHSGIDFPAPSGTQVRSAGRGVVTFVGWRGDYGNVVEITHLSGLISRYPHLSKALVKEGDRVEADMEIALVGSTGRSTGPHLHFELRDQNGAIDPAPYLAAGKRLQPFDG</sequence>
<dbReference type="Gene3D" id="2.70.70.10">
    <property type="entry name" value="Glucose Permease (Domain IIA)"/>
    <property type="match status" value="1"/>
</dbReference>
<protein>
    <recommendedName>
        <fullName evidence="1">M23ase beta-sheet core domain-containing protein</fullName>
    </recommendedName>
</protein>
<keyword evidence="3" id="KW-1185">Reference proteome</keyword>
<reference evidence="2" key="2">
    <citation type="submission" date="2020-09" db="EMBL/GenBank/DDBJ databases">
        <authorList>
            <person name="Sun Q."/>
            <person name="Kim S."/>
        </authorList>
    </citation>
    <scope>NUCLEOTIDE SEQUENCE</scope>
    <source>
        <strain evidence="2">KCTC 32437</strain>
    </source>
</reference>
<dbReference type="CDD" id="cd12797">
    <property type="entry name" value="M23_peptidase"/>
    <property type="match status" value="1"/>
</dbReference>
<evidence type="ECO:0000313" key="2">
    <source>
        <dbReference type="EMBL" id="GHA38773.1"/>
    </source>
</evidence>
<dbReference type="PANTHER" id="PTHR21666">
    <property type="entry name" value="PEPTIDASE-RELATED"/>
    <property type="match status" value="1"/>
</dbReference>
<dbReference type="Pfam" id="PF01551">
    <property type="entry name" value="Peptidase_M23"/>
    <property type="match status" value="1"/>
</dbReference>
<proteinExistence type="predicted"/>
<dbReference type="EMBL" id="BMZE01000006">
    <property type="protein sequence ID" value="GHA38773.1"/>
    <property type="molecule type" value="Genomic_DNA"/>
</dbReference>
<organism evidence="2 3">
    <name type="scientific">Devosia pacifica</name>
    <dbReference type="NCBI Taxonomy" id="1335967"/>
    <lineage>
        <taxon>Bacteria</taxon>
        <taxon>Pseudomonadati</taxon>
        <taxon>Pseudomonadota</taxon>
        <taxon>Alphaproteobacteria</taxon>
        <taxon>Hyphomicrobiales</taxon>
        <taxon>Devosiaceae</taxon>
        <taxon>Devosia</taxon>
    </lineage>
</organism>
<dbReference type="InterPro" id="IPR011055">
    <property type="entry name" value="Dup_hybrid_motif"/>
</dbReference>
<comment type="caution">
    <text evidence="2">The sequence shown here is derived from an EMBL/GenBank/DDBJ whole genome shotgun (WGS) entry which is preliminary data.</text>
</comment>
<feature type="domain" description="M23ase beta-sheet core" evidence="1">
    <location>
        <begin position="131"/>
        <end position="225"/>
    </location>
</feature>
<reference evidence="2" key="1">
    <citation type="journal article" date="2014" name="Int. J. Syst. Evol. Microbiol.">
        <title>Complete genome sequence of Corynebacterium casei LMG S-19264T (=DSM 44701T), isolated from a smear-ripened cheese.</title>
        <authorList>
            <consortium name="US DOE Joint Genome Institute (JGI-PGF)"/>
            <person name="Walter F."/>
            <person name="Albersmeier A."/>
            <person name="Kalinowski J."/>
            <person name="Ruckert C."/>
        </authorList>
    </citation>
    <scope>NUCLEOTIDE SEQUENCE</scope>
    <source>
        <strain evidence="2">KCTC 32437</strain>
    </source>
</reference>
<evidence type="ECO:0000313" key="3">
    <source>
        <dbReference type="Proteomes" id="UP000646579"/>
    </source>
</evidence>